<comment type="caution">
    <text evidence="1">The sequence shown here is derived from an EMBL/GenBank/DDBJ whole genome shotgun (WGS) entry which is preliminary data.</text>
</comment>
<sequence>MQYTSIHPEEPGWYWWEEEPGYPPVMIRLMSCTSDGRQVCRTEYGYKKITELCGRFAGPIPKPFDDKPWFCIECKHDLNMGPQCDRCFRPRQ</sequence>
<dbReference type="AlphaFoldDB" id="A0A0F8XRT9"/>
<name>A0A0F8XRT9_9ZZZZ</name>
<protein>
    <submittedName>
        <fullName evidence="1">Uncharacterized protein</fullName>
    </submittedName>
</protein>
<organism evidence="1">
    <name type="scientific">marine sediment metagenome</name>
    <dbReference type="NCBI Taxonomy" id="412755"/>
    <lineage>
        <taxon>unclassified sequences</taxon>
        <taxon>metagenomes</taxon>
        <taxon>ecological metagenomes</taxon>
    </lineage>
</organism>
<proteinExistence type="predicted"/>
<dbReference type="EMBL" id="LAZR01057619">
    <property type="protein sequence ID" value="KKK71683.1"/>
    <property type="molecule type" value="Genomic_DNA"/>
</dbReference>
<reference evidence="1" key="1">
    <citation type="journal article" date="2015" name="Nature">
        <title>Complex archaea that bridge the gap between prokaryotes and eukaryotes.</title>
        <authorList>
            <person name="Spang A."/>
            <person name="Saw J.H."/>
            <person name="Jorgensen S.L."/>
            <person name="Zaremba-Niedzwiedzka K."/>
            <person name="Martijn J."/>
            <person name="Lind A.E."/>
            <person name="van Eijk R."/>
            <person name="Schleper C."/>
            <person name="Guy L."/>
            <person name="Ettema T.J."/>
        </authorList>
    </citation>
    <scope>NUCLEOTIDE SEQUENCE</scope>
</reference>
<gene>
    <name evidence="1" type="ORF">LCGC14_2911450</name>
</gene>
<accession>A0A0F8XRT9</accession>
<evidence type="ECO:0000313" key="1">
    <source>
        <dbReference type="EMBL" id="KKK71683.1"/>
    </source>
</evidence>